<keyword evidence="5 13" id="KW-0349">Heme</keyword>
<evidence type="ECO:0000256" key="5">
    <source>
        <dbReference type="ARBA" id="ARBA00022617"/>
    </source>
</evidence>
<dbReference type="Gene3D" id="1.10.630.10">
    <property type="entry name" value="Cytochrome P450"/>
    <property type="match status" value="1"/>
</dbReference>
<evidence type="ECO:0000256" key="6">
    <source>
        <dbReference type="ARBA" id="ARBA00022692"/>
    </source>
</evidence>
<proteinExistence type="inferred from homology"/>
<comment type="similarity">
    <text evidence="4 14">Belongs to the cytochrome P450 family.</text>
</comment>
<sequence>MVIHPGVYLKAQQEMDRVVGSTRLPESEDREDLPYLNAVIKETYRWHVAVPLGVPHATSEDDEFKGCRIPGGTMVIANLWGMSQDEEVYPDPEAFLPERFMVAPGETEHMDPKTFVFGFGRRLCPGREFADSCIFLVLASIIATMDIFKPKDGAGRDITPKPVFTDGFTSRPQDFECSLVPRSRQARDLIEQQDTDVVFATQSLVADRDSERGI</sequence>
<dbReference type="InterPro" id="IPR036396">
    <property type="entry name" value="Cyt_P450_sf"/>
</dbReference>
<keyword evidence="16" id="KW-1185">Reference proteome</keyword>
<comment type="cofactor">
    <cofactor evidence="1 13">
        <name>heme</name>
        <dbReference type="ChEBI" id="CHEBI:30413"/>
    </cofactor>
</comment>
<dbReference type="Pfam" id="PF00067">
    <property type="entry name" value="p450"/>
    <property type="match status" value="1"/>
</dbReference>
<protein>
    <recommendedName>
        <fullName evidence="17">Cytochrome P450</fullName>
    </recommendedName>
</protein>
<keyword evidence="12" id="KW-0472">Membrane</keyword>
<evidence type="ECO:0000313" key="16">
    <source>
        <dbReference type="Proteomes" id="UP000308730"/>
    </source>
</evidence>
<dbReference type="GO" id="GO:0016705">
    <property type="term" value="F:oxidoreductase activity, acting on paired donors, with incorporation or reduction of molecular oxygen"/>
    <property type="evidence" value="ECO:0007669"/>
    <property type="project" value="InterPro"/>
</dbReference>
<dbReference type="PANTHER" id="PTHR46300">
    <property type="entry name" value="P450, PUTATIVE (EUROFUNG)-RELATED-RELATED"/>
    <property type="match status" value="1"/>
</dbReference>
<dbReference type="PANTHER" id="PTHR46300:SF7">
    <property type="entry name" value="P450, PUTATIVE (EUROFUNG)-RELATED"/>
    <property type="match status" value="1"/>
</dbReference>
<name>A0A4S4MSH0_9APHY</name>
<keyword evidence="8" id="KW-1133">Transmembrane helix</keyword>
<feature type="binding site" description="axial binding residue" evidence="13">
    <location>
        <position position="124"/>
    </location>
    <ligand>
        <name>heme</name>
        <dbReference type="ChEBI" id="CHEBI:30413"/>
    </ligand>
    <ligandPart>
        <name>Fe</name>
        <dbReference type="ChEBI" id="CHEBI:18248"/>
    </ligandPart>
</feature>
<dbReference type="EMBL" id="SGPM01000203">
    <property type="protein sequence ID" value="THH28091.1"/>
    <property type="molecule type" value="Genomic_DNA"/>
</dbReference>
<evidence type="ECO:0000313" key="15">
    <source>
        <dbReference type="EMBL" id="THH28091.1"/>
    </source>
</evidence>
<evidence type="ECO:0000256" key="1">
    <source>
        <dbReference type="ARBA" id="ARBA00001971"/>
    </source>
</evidence>
<dbReference type="SUPFAM" id="SSF48264">
    <property type="entry name" value="Cytochrome P450"/>
    <property type="match status" value="1"/>
</dbReference>
<keyword evidence="10 13" id="KW-0408">Iron</keyword>
<keyword evidence="9 14" id="KW-0560">Oxidoreductase</keyword>
<evidence type="ECO:0000256" key="12">
    <source>
        <dbReference type="ARBA" id="ARBA00023136"/>
    </source>
</evidence>
<organism evidence="15 16">
    <name type="scientific">Antrodiella citrinella</name>
    <dbReference type="NCBI Taxonomy" id="2447956"/>
    <lineage>
        <taxon>Eukaryota</taxon>
        <taxon>Fungi</taxon>
        <taxon>Dikarya</taxon>
        <taxon>Basidiomycota</taxon>
        <taxon>Agaricomycotina</taxon>
        <taxon>Agaricomycetes</taxon>
        <taxon>Polyporales</taxon>
        <taxon>Steccherinaceae</taxon>
        <taxon>Antrodiella</taxon>
    </lineage>
</organism>
<accession>A0A4S4MSH0</accession>
<dbReference type="InterPro" id="IPR001128">
    <property type="entry name" value="Cyt_P450"/>
</dbReference>
<dbReference type="InterPro" id="IPR050364">
    <property type="entry name" value="Cytochrome_P450_fung"/>
</dbReference>
<dbReference type="GO" id="GO:0005506">
    <property type="term" value="F:iron ion binding"/>
    <property type="evidence" value="ECO:0007669"/>
    <property type="project" value="InterPro"/>
</dbReference>
<dbReference type="PRINTS" id="PR00463">
    <property type="entry name" value="EP450I"/>
</dbReference>
<keyword evidence="7 13" id="KW-0479">Metal-binding</keyword>
<evidence type="ECO:0000256" key="11">
    <source>
        <dbReference type="ARBA" id="ARBA00023033"/>
    </source>
</evidence>
<dbReference type="GO" id="GO:0004497">
    <property type="term" value="F:monooxygenase activity"/>
    <property type="evidence" value="ECO:0007669"/>
    <property type="project" value="UniProtKB-KW"/>
</dbReference>
<evidence type="ECO:0000256" key="8">
    <source>
        <dbReference type="ARBA" id="ARBA00022989"/>
    </source>
</evidence>
<dbReference type="Proteomes" id="UP000308730">
    <property type="component" value="Unassembled WGS sequence"/>
</dbReference>
<evidence type="ECO:0008006" key="17">
    <source>
        <dbReference type="Google" id="ProtNLM"/>
    </source>
</evidence>
<dbReference type="OrthoDB" id="3255500at2759"/>
<evidence type="ECO:0000256" key="4">
    <source>
        <dbReference type="ARBA" id="ARBA00010617"/>
    </source>
</evidence>
<reference evidence="15 16" key="1">
    <citation type="submission" date="2019-02" db="EMBL/GenBank/DDBJ databases">
        <title>Genome sequencing of the rare red list fungi Antrodiella citrinella (Flaviporus citrinellus).</title>
        <authorList>
            <person name="Buettner E."/>
            <person name="Kellner H."/>
        </authorList>
    </citation>
    <scope>NUCLEOTIDE SEQUENCE [LARGE SCALE GENOMIC DNA]</scope>
    <source>
        <strain evidence="15 16">DSM 108506</strain>
    </source>
</reference>
<dbReference type="GO" id="GO:0016020">
    <property type="term" value="C:membrane"/>
    <property type="evidence" value="ECO:0007669"/>
    <property type="project" value="UniProtKB-SubCell"/>
</dbReference>
<evidence type="ECO:0000256" key="2">
    <source>
        <dbReference type="ARBA" id="ARBA00004167"/>
    </source>
</evidence>
<dbReference type="AlphaFoldDB" id="A0A4S4MSH0"/>
<comment type="caution">
    <text evidence="15">The sequence shown here is derived from an EMBL/GenBank/DDBJ whole genome shotgun (WGS) entry which is preliminary data.</text>
</comment>
<evidence type="ECO:0000256" key="10">
    <source>
        <dbReference type="ARBA" id="ARBA00023004"/>
    </source>
</evidence>
<dbReference type="PROSITE" id="PS00086">
    <property type="entry name" value="CYTOCHROME_P450"/>
    <property type="match status" value="1"/>
</dbReference>
<gene>
    <name evidence="15" type="ORF">EUX98_g6099</name>
</gene>
<evidence type="ECO:0000256" key="13">
    <source>
        <dbReference type="PIRSR" id="PIRSR602401-1"/>
    </source>
</evidence>
<comment type="pathway">
    <text evidence="3">Secondary metabolite biosynthesis.</text>
</comment>
<keyword evidence="11 14" id="KW-0503">Monooxygenase</keyword>
<evidence type="ECO:0000256" key="14">
    <source>
        <dbReference type="RuleBase" id="RU000461"/>
    </source>
</evidence>
<dbReference type="GO" id="GO:0020037">
    <property type="term" value="F:heme binding"/>
    <property type="evidence" value="ECO:0007669"/>
    <property type="project" value="InterPro"/>
</dbReference>
<evidence type="ECO:0000256" key="9">
    <source>
        <dbReference type="ARBA" id="ARBA00023002"/>
    </source>
</evidence>
<evidence type="ECO:0000256" key="3">
    <source>
        <dbReference type="ARBA" id="ARBA00005179"/>
    </source>
</evidence>
<keyword evidence="6" id="KW-0812">Transmembrane</keyword>
<dbReference type="InterPro" id="IPR002401">
    <property type="entry name" value="Cyt_P450_E_grp-I"/>
</dbReference>
<evidence type="ECO:0000256" key="7">
    <source>
        <dbReference type="ARBA" id="ARBA00022723"/>
    </source>
</evidence>
<dbReference type="InterPro" id="IPR017972">
    <property type="entry name" value="Cyt_P450_CS"/>
</dbReference>
<dbReference type="PRINTS" id="PR00385">
    <property type="entry name" value="P450"/>
</dbReference>
<comment type="subcellular location">
    <subcellularLocation>
        <location evidence="2">Membrane</location>
        <topology evidence="2">Single-pass membrane protein</topology>
    </subcellularLocation>
</comment>